<organism evidence="1 2">
    <name type="scientific">Acrobeloides nanus</name>
    <dbReference type="NCBI Taxonomy" id="290746"/>
    <lineage>
        <taxon>Eukaryota</taxon>
        <taxon>Metazoa</taxon>
        <taxon>Ecdysozoa</taxon>
        <taxon>Nematoda</taxon>
        <taxon>Chromadorea</taxon>
        <taxon>Rhabditida</taxon>
        <taxon>Tylenchina</taxon>
        <taxon>Cephalobomorpha</taxon>
        <taxon>Cephaloboidea</taxon>
        <taxon>Cephalobidae</taxon>
        <taxon>Acrobeloides</taxon>
    </lineage>
</organism>
<dbReference type="AlphaFoldDB" id="A0A914EP22"/>
<dbReference type="Proteomes" id="UP000887540">
    <property type="component" value="Unplaced"/>
</dbReference>
<evidence type="ECO:0000313" key="2">
    <source>
        <dbReference type="WBParaSite" id="ACRNAN_scaffold997.g28270.t1"/>
    </source>
</evidence>
<keyword evidence="1" id="KW-1185">Reference proteome</keyword>
<dbReference type="WBParaSite" id="ACRNAN_scaffold997.g28270.t1">
    <property type="protein sequence ID" value="ACRNAN_scaffold997.g28270.t1"/>
    <property type="gene ID" value="ACRNAN_scaffold997.g28270"/>
</dbReference>
<accession>A0A914EP22</accession>
<evidence type="ECO:0000313" key="1">
    <source>
        <dbReference type="Proteomes" id="UP000887540"/>
    </source>
</evidence>
<name>A0A914EP22_9BILA</name>
<reference evidence="2" key="1">
    <citation type="submission" date="2022-11" db="UniProtKB">
        <authorList>
            <consortium name="WormBaseParasite"/>
        </authorList>
    </citation>
    <scope>IDENTIFICATION</scope>
</reference>
<sequence length="115" mass="13129">MVDYKDSCVCGKPEDNNCAHYLTNWMILNGNMSANPPGCYCCSSGRPIRAKEVRDYIFKPKFTEHTTYPGSYCYVYCENRNNGRGHVYYGSKSHCAAGTKSADQIGYDYNIHYYN</sequence>
<proteinExistence type="predicted"/>
<protein>
    <submittedName>
        <fullName evidence="2">Uncharacterized protein</fullName>
    </submittedName>
</protein>